<sequence length="84" mass="9231">MELGVSLMYAAPRRTRLMLGKKMANASLLWLLPSAAFFFASAAASLLGATRLLSVLTICRFSCPLFSGGLFSFALKLPLLLYRW</sequence>
<protein>
    <submittedName>
        <fullName evidence="2">Uncharacterized protein</fullName>
    </submittedName>
</protein>
<proteinExistence type="predicted"/>
<organism evidence="2 3">
    <name type="scientific">Oryza meyeriana var. granulata</name>
    <dbReference type="NCBI Taxonomy" id="110450"/>
    <lineage>
        <taxon>Eukaryota</taxon>
        <taxon>Viridiplantae</taxon>
        <taxon>Streptophyta</taxon>
        <taxon>Embryophyta</taxon>
        <taxon>Tracheophyta</taxon>
        <taxon>Spermatophyta</taxon>
        <taxon>Magnoliopsida</taxon>
        <taxon>Liliopsida</taxon>
        <taxon>Poales</taxon>
        <taxon>Poaceae</taxon>
        <taxon>BOP clade</taxon>
        <taxon>Oryzoideae</taxon>
        <taxon>Oryzeae</taxon>
        <taxon>Oryzinae</taxon>
        <taxon>Oryza</taxon>
        <taxon>Oryza meyeriana</taxon>
    </lineage>
</organism>
<evidence type="ECO:0000313" key="3">
    <source>
        <dbReference type="Proteomes" id="UP000479710"/>
    </source>
</evidence>
<keyword evidence="1" id="KW-0812">Transmembrane</keyword>
<dbReference type="EMBL" id="SPHZ02000003">
    <property type="protein sequence ID" value="KAF0923842.1"/>
    <property type="molecule type" value="Genomic_DNA"/>
</dbReference>
<gene>
    <name evidence="2" type="ORF">E2562_007701</name>
</gene>
<evidence type="ECO:0000256" key="1">
    <source>
        <dbReference type="SAM" id="Phobius"/>
    </source>
</evidence>
<name>A0A6G1EHG4_9ORYZ</name>
<dbReference type="Proteomes" id="UP000479710">
    <property type="component" value="Unassembled WGS sequence"/>
</dbReference>
<comment type="caution">
    <text evidence="2">The sequence shown here is derived from an EMBL/GenBank/DDBJ whole genome shotgun (WGS) entry which is preliminary data.</text>
</comment>
<reference evidence="2 3" key="1">
    <citation type="submission" date="2019-11" db="EMBL/GenBank/DDBJ databases">
        <title>Whole genome sequence of Oryza granulata.</title>
        <authorList>
            <person name="Li W."/>
        </authorList>
    </citation>
    <scope>NUCLEOTIDE SEQUENCE [LARGE SCALE GENOMIC DNA]</scope>
    <source>
        <strain evidence="3">cv. Menghai</strain>
        <tissue evidence="2">Leaf</tissue>
    </source>
</reference>
<evidence type="ECO:0000313" key="2">
    <source>
        <dbReference type="EMBL" id="KAF0923842.1"/>
    </source>
</evidence>
<accession>A0A6G1EHG4</accession>
<keyword evidence="3" id="KW-1185">Reference proteome</keyword>
<feature type="transmembrane region" description="Helical" evidence="1">
    <location>
        <begin position="52"/>
        <end position="75"/>
    </location>
</feature>
<keyword evidence="1" id="KW-1133">Transmembrane helix</keyword>
<dbReference type="AlphaFoldDB" id="A0A6G1EHG4"/>
<keyword evidence="1" id="KW-0472">Membrane</keyword>